<protein>
    <recommendedName>
        <fullName evidence="6">Dihydrolipoamide acetyltransferase component of pyruvate dehydrogenase complex</fullName>
        <ecNumber evidence="6">2.3.1.-</ecNumber>
    </recommendedName>
</protein>
<comment type="similarity">
    <text evidence="2 6">Belongs to the 2-oxoacid dehydrogenase family.</text>
</comment>
<dbReference type="GO" id="GO:0031405">
    <property type="term" value="F:lipoic acid binding"/>
    <property type="evidence" value="ECO:0007669"/>
    <property type="project" value="TreeGrafter"/>
</dbReference>
<dbReference type="PROSITE" id="PS00189">
    <property type="entry name" value="LIPOYL"/>
    <property type="match status" value="1"/>
</dbReference>
<dbReference type="SUPFAM" id="SSF52777">
    <property type="entry name" value="CoA-dependent acyltransferases"/>
    <property type="match status" value="1"/>
</dbReference>
<dbReference type="PROSITE" id="PS51826">
    <property type="entry name" value="PSBD"/>
    <property type="match status" value="1"/>
</dbReference>
<dbReference type="Pfam" id="PF00364">
    <property type="entry name" value="Biotin_lipoyl"/>
    <property type="match status" value="1"/>
</dbReference>
<dbReference type="InterPro" id="IPR003016">
    <property type="entry name" value="2-oxoA_DH_lipoyl-BS"/>
</dbReference>
<dbReference type="PANTHER" id="PTHR43178:SF5">
    <property type="entry name" value="LIPOAMIDE ACYLTRANSFERASE COMPONENT OF BRANCHED-CHAIN ALPHA-KETO ACID DEHYDROGENASE COMPLEX, MITOCHONDRIAL"/>
    <property type="match status" value="1"/>
</dbReference>
<name>A0A1G2DQJ7_9BACT</name>
<dbReference type="SUPFAM" id="SSF47005">
    <property type="entry name" value="Peripheral subunit-binding domain of 2-oxo acid dehydrogenase complex"/>
    <property type="match status" value="2"/>
</dbReference>
<evidence type="ECO:0000256" key="3">
    <source>
        <dbReference type="ARBA" id="ARBA00022679"/>
    </source>
</evidence>
<evidence type="ECO:0000313" key="9">
    <source>
        <dbReference type="Proteomes" id="UP000177573"/>
    </source>
</evidence>
<dbReference type="Pfam" id="PF00198">
    <property type="entry name" value="2-oxoacid_dh"/>
    <property type="match status" value="1"/>
</dbReference>
<evidence type="ECO:0000313" key="8">
    <source>
        <dbReference type="EMBL" id="OGZ15211.1"/>
    </source>
</evidence>
<keyword evidence="5 6" id="KW-0012">Acyltransferase</keyword>
<dbReference type="InterPro" id="IPR000089">
    <property type="entry name" value="Biotin_lipoyl"/>
</dbReference>
<evidence type="ECO:0000256" key="4">
    <source>
        <dbReference type="ARBA" id="ARBA00022823"/>
    </source>
</evidence>
<comment type="cofactor">
    <cofactor evidence="1 6">
        <name>(R)-lipoate</name>
        <dbReference type="ChEBI" id="CHEBI:83088"/>
    </cofactor>
</comment>
<reference evidence="8 9" key="1">
    <citation type="journal article" date="2016" name="Nat. Commun.">
        <title>Thousands of microbial genomes shed light on interconnected biogeochemical processes in an aquifer system.</title>
        <authorList>
            <person name="Anantharaman K."/>
            <person name="Brown C.T."/>
            <person name="Hug L.A."/>
            <person name="Sharon I."/>
            <person name="Castelle C.J."/>
            <person name="Probst A.J."/>
            <person name="Thomas B.C."/>
            <person name="Singh A."/>
            <person name="Wilkins M.J."/>
            <person name="Karaoz U."/>
            <person name="Brodie E.L."/>
            <person name="Williams K.H."/>
            <person name="Hubbard S.S."/>
            <person name="Banfield J.F."/>
        </authorList>
    </citation>
    <scope>NUCLEOTIDE SEQUENCE [LARGE SCALE GENOMIC DNA]</scope>
</reference>
<dbReference type="GO" id="GO:0016407">
    <property type="term" value="F:acetyltransferase activity"/>
    <property type="evidence" value="ECO:0007669"/>
    <property type="project" value="TreeGrafter"/>
</dbReference>
<gene>
    <name evidence="8" type="ORF">A3J08_03100</name>
</gene>
<dbReference type="Gene3D" id="3.30.559.10">
    <property type="entry name" value="Chloramphenicol acetyltransferase-like domain"/>
    <property type="match status" value="1"/>
</dbReference>
<dbReference type="EC" id="2.3.1.-" evidence="6"/>
<organism evidence="8 9">
    <name type="scientific">Candidatus Lloydbacteria bacterium RIFCSPLOWO2_02_FULL_51_11</name>
    <dbReference type="NCBI Taxonomy" id="1798667"/>
    <lineage>
        <taxon>Bacteria</taxon>
        <taxon>Candidatus Lloydiibacteriota</taxon>
    </lineage>
</organism>
<dbReference type="InterPro" id="IPR023213">
    <property type="entry name" value="CAT-like_dom_sf"/>
</dbReference>
<dbReference type="Pfam" id="PF02817">
    <property type="entry name" value="E3_binding"/>
    <property type="match status" value="2"/>
</dbReference>
<dbReference type="CDD" id="cd06849">
    <property type="entry name" value="lipoyl_domain"/>
    <property type="match status" value="1"/>
</dbReference>
<dbReference type="SUPFAM" id="SSF51230">
    <property type="entry name" value="Single hybrid motif"/>
    <property type="match status" value="1"/>
</dbReference>
<evidence type="ECO:0000256" key="5">
    <source>
        <dbReference type="ARBA" id="ARBA00023315"/>
    </source>
</evidence>
<proteinExistence type="inferred from homology"/>
<dbReference type="EMBL" id="MHLR01000017">
    <property type="protein sequence ID" value="OGZ15211.1"/>
    <property type="molecule type" value="Genomic_DNA"/>
</dbReference>
<keyword evidence="4 6" id="KW-0450">Lipoyl</keyword>
<dbReference type="GO" id="GO:0005737">
    <property type="term" value="C:cytoplasm"/>
    <property type="evidence" value="ECO:0007669"/>
    <property type="project" value="TreeGrafter"/>
</dbReference>
<dbReference type="InterPro" id="IPR050743">
    <property type="entry name" value="2-oxoacid_DH_E2_comp"/>
</dbReference>
<dbReference type="Gene3D" id="2.40.50.100">
    <property type="match status" value="1"/>
</dbReference>
<dbReference type="STRING" id="1798667.A3J08_03100"/>
<evidence type="ECO:0000259" key="7">
    <source>
        <dbReference type="PROSITE" id="PS51826"/>
    </source>
</evidence>
<evidence type="ECO:0000256" key="1">
    <source>
        <dbReference type="ARBA" id="ARBA00001938"/>
    </source>
</evidence>
<dbReference type="InterPro" id="IPR004167">
    <property type="entry name" value="PSBD"/>
</dbReference>
<dbReference type="Proteomes" id="UP000177573">
    <property type="component" value="Unassembled WGS sequence"/>
</dbReference>
<dbReference type="AlphaFoldDB" id="A0A1G2DQJ7"/>
<accession>A0A1G2DQJ7</accession>
<feature type="domain" description="Peripheral subunit-binding (PSBD)" evidence="7">
    <location>
        <begin position="109"/>
        <end position="146"/>
    </location>
</feature>
<dbReference type="InterPro" id="IPR001078">
    <property type="entry name" value="2-oxoacid_DH_actylTfrase"/>
</dbReference>
<comment type="caution">
    <text evidence="8">The sequence shown here is derived from an EMBL/GenBank/DDBJ whole genome shotgun (WGS) entry which is preliminary data.</text>
</comment>
<keyword evidence="3 6" id="KW-0808">Transferase</keyword>
<dbReference type="PANTHER" id="PTHR43178">
    <property type="entry name" value="DIHYDROLIPOAMIDE ACETYLTRANSFERASE COMPONENT OF PYRUVATE DEHYDROGENASE COMPLEX"/>
    <property type="match status" value="1"/>
</dbReference>
<evidence type="ECO:0000256" key="2">
    <source>
        <dbReference type="ARBA" id="ARBA00007317"/>
    </source>
</evidence>
<sequence length="441" mass="47445">MARIAFGVTKEVVSGGTGTYSATLDGVYPVLWHKKRGELVTKGEEIATVETDKVVLSITAPVSGILVVCLEAHEWSTTEEILLTPYGTILVPPLGEIETEGGEKIHAPPPTPLARKMIAAHEIDAAALTGTGTGGRVQVRDVEHHLARGGHGVRAVPAARVSAREQGLDLGHVKGNGPDGLVLASDIVTAHAKDGGEIQKPLPSGTTGLRRTVARLLTRSWREIPLAGDMMSVHVGTLKEFLKRYTVYGEPFSHVHLRLEYVVAWEAMRLLATSEFSALNGYWNTEKEEAVVLPSRNIGFAVNTPRGLMVPVVRDVGARSFLEFATCAGALIENTVSGHAAIGDFRDLTFTVNNTGVLGGENPAPLIPYTVTADGSERPTGMILALAKMSEREGEIILPIVFRFDHRLCDGGPASAFVRALKERIETPRAPHEFFSLLEIQ</sequence>
<dbReference type="InterPro" id="IPR036625">
    <property type="entry name" value="E3-bd_dom_sf"/>
</dbReference>
<evidence type="ECO:0000256" key="6">
    <source>
        <dbReference type="RuleBase" id="RU003423"/>
    </source>
</evidence>
<dbReference type="InterPro" id="IPR011053">
    <property type="entry name" value="Single_hybrid_motif"/>
</dbReference>
<dbReference type="Gene3D" id="4.10.320.10">
    <property type="entry name" value="E3-binding domain"/>
    <property type="match status" value="2"/>
</dbReference>